<reference evidence="1 2" key="1">
    <citation type="journal article" date="2019" name="Int. J. Syst. Evol. Microbiol.">
        <title>The Global Catalogue of Microorganisms (GCM) 10K type strain sequencing project: providing services to taxonomists for standard genome sequencing and annotation.</title>
        <authorList>
            <consortium name="The Broad Institute Genomics Platform"/>
            <consortium name="The Broad Institute Genome Sequencing Center for Infectious Disease"/>
            <person name="Wu L."/>
            <person name="Ma J."/>
        </authorList>
    </citation>
    <scope>NUCLEOTIDE SEQUENCE [LARGE SCALE GENOMIC DNA]</scope>
    <source>
        <strain evidence="1 2">JCM 10667</strain>
    </source>
</reference>
<comment type="caution">
    <text evidence="1">The sequence shown here is derived from an EMBL/GenBank/DDBJ whole genome shotgun (WGS) entry which is preliminary data.</text>
</comment>
<evidence type="ECO:0000313" key="1">
    <source>
        <dbReference type="EMBL" id="GAA0589335.1"/>
    </source>
</evidence>
<evidence type="ECO:0000313" key="2">
    <source>
        <dbReference type="Proteomes" id="UP001501427"/>
    </source>
</evidence>
<dbReference type="EMBL" id="BAAAHD010000067">
    <property type="protein sequence ID" value="GAA0589335.1"/>
    <property type="molecule type" value="Genomic_DNA"/>
</dbReference>
<gene>
    <name evidence="1" type="ORF">GCM10009546_59730</name>
</gene>
<protein>
    <submittedName>
        <fullName evidence="1">Uncharacterized protein</fullName>
    </submittedName>
</protein>
<dbReference type="Proteomes" id="UP001501427">
    <property type="component" value="Unassembled WGS sequence"/>
</dbReference>
<sequence>MLGPGLALESSYCRHAPSSRLRPGDLVIKSSGGAGDREVLIFDRWTGGDRTAYWAYQQRRGYGTDHLVLRAGLASGSGHHGCRPFHVHEDQVG</sequence>
<proteinExistence type="predicted"/>
<name>A0ABN1FEW2_9ACTN</name>
<accession>A0ABN1FEW2</accession>
<keyword evidence="2" id="KW-1185">Reference proteome</keyword>
<organism evidence="1 2">
    <name type="scientific">Actinomadura livida</name>
    <dbReference type="NCBI Taxonomy" id="79909"/>
    <lineage>
        <taxon>Bacteria</taxon>
        <taxon>Bacillati</taxon>
        <taxon>Actinomycetota</taxon>
        <taxon>Actinomycetes</taxon>
        <taxon>Streptosporangiales</taxon>
        <taxon>Thermomonosporaceae</taxon>
        <taxon>Actinomadura</taxon>
    </lineage>
</organism>